<dbReference type="InterPro" id="IPR027417">
    <property type="entry name" value="P-loop_NTPase"/>
</dbReference>
<dbReference type="GO" id="GO:0019136">
    <property type="term" value="F:deoxynucleoside kinase activity"/>
    <property type="evidence" value="ECO:0007669"/>
    <property type="project" value="TreeGrafter"/>
</dbReference>
<organism evidence="2 3">
    <name type="scientific">Megaselia scalaris</name>
    <name type="common">Humpbacked fly</name>
    <name type="synonym">Phora scalaris</name>
    <dbReference type="NCBI Taxonomy" id="36166"/>
    <lineage>
        <taxon>Eukaryota</taxon>
        <taxon>Metazoa</taxon>
        <taxon>Ecdysozoa</taxon>
        <taxon>Arthropoda</taxon>
        <taxon>Hexapoda</taxon>
        <taxon>Insecta</taxon>
        <taxon>Pterygota</taxon>
        <taxon>Neoptera</taxon>
        <taxon>Endopterygota</taxon>
        <taxon>Diptera</taxon>
        <taxon>Brachycera</taxon>
        <taxon>Muscomorpha</taxon>
        <taxon>Platypezoidea</taxon>
        <taxon>Phoridae</taxon>
        <taxon>Megaseliini</taxon>
        <taxon>Megaselia</taxon>
    </lineage>
</organism>
<sequence length="206" mass="24257">MYENPKKWSKRFQLHVIKTMLENHNKITHSKFKIMERSLHSSEKIFSKNLLNCDIIQKEDYEEIVNKCQNLIQENNVKIDLIVYIRTSPEIAFSRVKSSNRFEEEEITLDYMNNIHELYEEYARKCELKLVTIDGNQDTSIKTSVMALRQSVGTILPEIDGLSFLAWNHCILKFKLPTQQCNISNEENILRLNKYLKGEAKSKVNL</sequence>
<dbReference type="GO" id="GO:0005739">
    <property type="term" value="C:mitochondrion"/>
    <property type="evidence" value="ECO:0007669"/>
    <property type="project" value="TreeGrafter"/>
</dbReference>
<evidence type="ECO:0000259" key="1">
    <source>
        <dbReference type="Pfam" id="PF01712"/>
    </source>
</evidence>
<accession>T1GM13</accession>
<dbReference type="AlphaFoldDB" id="T1GM13"/>
<evidence type="ECO:0000313" key="2">
    <source>
        <dbReference type="EnsemblMetazoa" id="MESCA004581-PA"/>
    </source>
</evidence>
<dbReference type="InterPro" id="IPR031314">
    <property type="entry name" value="DNK_dom"/>
</dbReference>
<dbReference type="STRING" id="36166.T1GM13"/>
<dbReference type="Gene3D" id="3.40.50.300">
    <property type="entry name" value="P-loop containing nucleotide triphosphate hydrolases"/>
    <property type="match status" value="1"/>
</dbReference>
<dbReference type="SUPFAM" id="SSF52540">
    <property type="entry name" value="P-loop containing nucleoside triphosphate hydrolases"/>
    <property type="match status" value="1"/>
</dbReference>
<keyword evidence="3" id="KW-1185">Reference proteome</keyword>
<evidence type="ECO:0000313" key="3">
    <source>
        <dbReference type="Proteomes" id="UP000015102"/>
    </source>
</evidence>
<dbReference type="InterPro" id="IPR050566">
    <property type="entry name" value="Deoxyribonucleoside_kinase"/>
</dbReference>
<reference evidence="3" key="1">
    <citation type="submission" date="2013-02" db="EMBL/GenBank/DDBJ databases">
        <authorList>
            <person name="Hughes D."/>
        </authorList>
    </citation>
    <scope>NUCLEOTIDE SEQUENCE</scope>
    <source>
        <strain>Durham</strain>
        <strain evidence="3">NC isolate 2 -- Noor lab</strain>
    </source>
</reference>
<proteinExistence type="predicted"/>
<name>T1GM13_MEGSC</name>
<dbReference type="EnsemblMetazoa" id="MESCA004581-RA">
    <property type="protein sequence ID" value="MESCA004581-PA"/>
    <property type="gene ID" value="MESCA004581"/>
</dbReference>
<dbReference type="EMBL" id="CAQQ02190504">
    <property type="status" value="NOT_ANNOTATED_CDS"/>
    <property type="molecule type" value="Genomic_DNA"/>
</dbReference>
<feature type="domain" description="Deoxynucleoside kinase" evidence="1">
    <location>
        <begin position="1"/>
        <end position="138"/>
    </location>
</feature>
<dbReference type="PANTHER" id="PTHR10513">
    <property type="entry name" value="DEOXYNUCLEOSIDE KINASE"/>
    <property type="match status" value="1"/>
</dbReference>
<reference evidence="2" key="2">
    <citation type="submission" date="2015-06" db="UniProtKB">
        <authorList>
            <consortium name="EnsemblMetazoa"/>
        </authorList>
    </citation>
    <scope>IDENTIFICATION</scope>
</reference>
<dbReference type="HOGENOM" id="CLU_1333281_0_0_1"/>
<dbReference type="Pfam" id="PF01712">
    <property type="entry name" value="dNK"/>
    <property type="match status" value="1"/>
</dbReference>
<dbReference type="Proteomes" id="UP000015102">
    <property type="component" value="Unassembled WGS sequence"/>
</dbReference>
<dbReference type="PANTHER" id="PTHR10513:SF24">
    <property type="entry name" value="THYMIDINE KINASE 2, MITOCHONDRIAL"/>
    <property type="match status" value="1"/>
</dbReference>
<protein>
    <recommendedName>
        <fullName evidence="1">Deoxynucleoside kinase domain-containing protein</fullName>
    </recommendedName>
</protein>